<evidence type="ECO:0000256" key="1">
    <source>
        <dbReference type="SAM" id="Phobius"/>
    </source>
</evidence>
<feature type="transmembrane region" description="Helical" evidence="1">
    <location>
        <begin position="104"/>
        <end position="121"/>
    </location>
</feature>
<feature type="transmembrane region" description="Helical" evidence="1">
    <location>
        <begin position="12"/>
        <end position="31"/>
    </location>
</feature>
<dbReference type="HOGENOM" id="CLU_1481075_0_0_0"/>
<dbReference type="OrthoDB" id="9914136at2"/>
<reference evidence="2 3" key="1">
    <citation type="journal article" date="2012" name="BMC Genomics">
        <title>Genomic sequence analysis and characterization of Sneathia amnii sp. nov.</title>
        <authorList>
            <consortium name="Vaginal Microbiome Consortium (additional members)"/>
            <person name="Harwich M.D.Jr."/>
            <person name="Serrano M.G."/>
            <person name="Fettweis J.M."/>
            <person name="Alves J.M."/>
            <person name="Reimers M.A."/>
            <person name="Buck G.A."/>
            <person name="Jefferson K.K."/>
        </authorList>
    </citation>
    <scope>NUCLEOTIDE SEQUENCE [LARGE SCALE GENOMIC DNA]</scope>
    <source>
        <strain evidence="2 3">SN35</strain>
    </source>
</reference>
<feature type="transmembrane region" description="Helical" evidence="1">
    <location>
        <begin position="155"/>
        <end position="171"/>
    </location>
</feature>
<keyword evidence="1" id="KW-0812">Transmembrane</keyword>
<dbReference type="RefSeq" id="WP_046328253.1">
    <property type="nucleotide sequence ID" value="NZ_CP011280.1"/>
</dbReference>
<accession>A0A0E3ZAW2</accession>
<gene>
    <name evidence="2" type="ORF">VC03_00910</name>
</gene>
<dbReference type="STRING" id="187101.VC03_00910"/>
<keyword evidence="3" id="KW-1185">Reference proteome</keyword>
<dbReference type="KEGG" id="sns:VC03_00910"/>
<protein>
    <submittedName>
        <fullName evidence="2">Uncharacterized protein</fullName>
    </submittedName>
</protein>
<evidence type="ECO:0000313" key="2">
    <source>
        <dbReference type="EMBL" id="AKC95147.1"/>
    </source>
</evidence>
<dbReference type="EMBL" id="CP011280">
    <property type="protein sequence ID" value="AKC95147.1"/>
    <property type="molecule type" value="Genomic_DNA"/>
</dbReference>
<keyword evidence="1" id="KW-0472">Membrane</keyword>
<dbReference type="Proteomes" id="UP000033103">
    <property type="component" value="Chromosome"/>
</dbReference>
<feature type="transmembrane region" description="Helical" evidence="1">
    <location>
        <begin position="37"/>
        <end position="58"/>
    </location>
</feature>
<dbReference type="AlphaFoldDB" id="A0A0E3ZAW2"/>
<evidence type="ECO:0000313" key="3">
    <source>
        <dbReference type="Proteomes" id="UP000033103"/>
    </source>
</evidence>
<feature type="transmembrane region" description="Helical" evidence="1">
    <location>
        <begin position="133"/>
        <end position="149"/>
    </location>
</feature>
<proteinExistence type="predicted"/>
<sequence length="182" mass="21601">MKTILKQMKKINNILILIFFLILLFLKYYYIEKPVGNIYITVGGLLLTVVSYLYFNNILNELNIEKKYKYIYLVILVYANIISTIINASSYISDMVYISDTFRYIVIFSKITYVLISLYLVNEAFTKKKYRTLSVLFFFVSYLNVWEIFVKYEAVLAIIAILLNYGLERYGRIINKKKENNK</sequence>
<name>A0A0E3ZAW2_9FUSO</name>
<organism evidence="2 3">
    <name type="scientific">Sneathia vaginalis</name>
    <dbReference type="NCBI Taxonomy" id="187101"/>
    <lineage>
        <taxon>Bacteria</taxon>
        <taxon>Fusobacteriati</taxon>
        <taxon>Fusobacteriota</taxon>
        <taxon>Fusobacteriia</taxon>
        <taxon>Fusobacteriales</taxon>
        <taxon>Leptotrichiaceae</taxon>
        <taxon>Sneathia</taxon>
    </lineage>
</organism>
<keyword evidence="1" id="KW-1133">Transmembrane helix</keyword>
<feature type="transmembrane region" description="Helical" evidence="1">
    <location>
        <begin position="70"/>
        <end position="92"/>
    </location>
</feature>